<feature type="domain" description="Glycosyl hydrolase family 13 catalytic" evidence="1">
    <location>
        <begin position="4"/>
        <end position="384"/>
    </location>
</feature>
<evidence type="ECO:0000259" key="1">
    <source>
        <dbReference type="SMART" id="SM00642"/>
    </source>
</evidence>
<dbReference type="RefSeq" id="WP_119479441.1">
    <property type="nucleotide sequence ID" value="NZ_QXML01000013.1"/>
</dbReference>
<dbReference type="PANTHER" id="PTHR47786:SF2">
    <property type="entry name" value="GLYCOSYL HYDROLASE FAMILY 13 CATALYTIC DOMAIN-CONTAINING PROTEIN"/>
    <property type="match status" value="1"/>
</dbReference>
<name>A0A418PM90_9BACT</name>
<dbReference type="Pfam" id="PF00128">
    <property type="entry name" value="Alpha-amylase"/>
    <property type="match status" value="1"/>
</dbReference>
<dbReference type="CDD" id="cd11347">
    <property type="entry name" value="AmyAc_1"/>
    <property type="match status" value="1"/>
</dbReference>
<accession>A0A418PM90</accession>
<sequence length="501" mass="57434">MANPIYPSLYQINTRVYLTELSESLGRPATLDDIPDIDLNKIAEWGFDWVWFLSVWKTGEKGRKVSLENAEWREEFQKTLPDLKDQDIAGSGFSIAGYQVHPAMGGDAALGRLRKRLSDLGIKLMLDFVPNHMGPDHPWVEKNPEYFVSGTEEDLHRAPQNYTRIKSGKKEFILAYGRDPYFAGWPDTLQLDYSNPATAAAMTQELLRISDQCDGVRCDMAMLVLPEVFEKTWGKRAVSFWPEATAAVRQKLPGFCFMAEVYWDLEWTLQQAGFNYAYDKRLSDRLRDANVPSIRGHLMADLGYQEKLARFLENHDEPRVASVFPLAQHKAAAVITYLTPGLRFFHQGQFQGKTKRISPHLVRGPKEPVNKEIQKFYEGLLKVLKNTEVREWKWNLLDCVSAWEGNGTWDGILAFGWAGPKPDQLWAVVVNYRPHRSQCYLKLPLNGYAGSDWRLQDLLSKTYYDRNGNDLQSAGLFLDLDAWEYHVFELKKIKGKTPKGN</sequence>
<dbReference type="SUPFAM" id="SSF51445">
    <property type="entry name" value="(Trans)glycosidases"/>
    <property type="match status" value="1"/>
</dbReference>
<protein>
    <submittedName>
        <fullName evidence="2">Alpha-amylase</fullName>
    </submittedName>
</protein>
<dbReference type="InterPro" id="IPR006047">
    <property type="entry name" value="GH13_cat_dom"/>
</dbReference>
<dbReference type="AlphaFoldDB" id="A0A418PM90"/>
<dbReference type="InterPro" id="IPR017853">
    <property type="entry name" value="GH"/>
</dbReference>
<dbReference type="OrthoDB" id="9805159at2"/>
<dbReference type="GO" id="GO:0005975">
    <property type="term" value="P:carbohydrate metabolic process"/>
    <property type="evidence" value="ECO:0007669"/>
    <property type="project" value="InterPro"/>
</dbReference>
<comment type="caution">
    <text evidence="2">The sequence shown here is derived from an EMBL/GenBank/DDBJ whole genome shotgun (WGS) entry which is preliminary data.</text>
</comment>
<proteinExistence type="predicted"/>
<dbReference type="Proteomes" id="UP000283522">
    <property type="component" value="Unassembled WGS sequence"/>
</dbReference>
<keyword evidence="3" id="KW-1185">Reference proteome</keyword>
<reference evidence="2 3" key="1">
    <citation type="submission" date="2018-09" db="EMBL/GenBank/DDBJ databases">
        <authorList>
            <person name="Wang X."/>
            <person name="Du Z."/>
        </authorList>
    </citation>
    <scope>NUCLEOTIDE SEQUENCE [LARGE SCALE GENOMIC DNA]</scope>
    <source>
        <strain evidence="2 3">N3</strain>
    </source>
</reference>
<dbReference type="Gene3D" id="3.20.20.80">
    <property type="entry name" value="Glycosidases"/>
    <property type="match status" value="1"/>
</dbReference>
<dbReference type="PANTHER" id="PTHR47786">
    <property type="entry name" value="ALPHA-1,4-GLUCAN:MALTOSE-1-PHOSPHATE MALTOSYLTRANSFERASE"/>
    <property type="match status" value="1"/>
</dbReference>
<organism evidence="2 3">
    <name type="scientific">Algoriphagus lacus</name>
    <dbReference type="NCBI Taxonomy" id="2056311"/>
    <lineage>
        <taxon>Bacteria</taxon>
        <taxon>Pseudomonadati</taxon>
        <taxon>Bacteroidota</taxon>
        <taxon>Cytophagia</taxon>
        <taxon>Cytophagales</taxon>
        <taxon>Cyclobacteriaceae</taxon>
        <taxon>Algoriphagus</taxon>
    </lineage>
</organism>
<dbReference type="EMBL" id="QXML01000013">
    <property type="protein sequence ID" value="RIW12593.1"/>
    <property type="molecule type" value="Genomic_DNA"/>
</dbReference>
<evidence type="ECO:0000313" key="2">
    <source>
        <dbReference type="EMBL" id="RIW12593.1"/>
    </source>
</evidence>
<evidence type="ECO:0000313" key="3">
    <source>
        <dbReference type="Proteomes" id="UP000283522"/>
    </source>
</evidence>
<gene>
    <name evidence="2" type="ORF">D0X99_18960</name>
</gene>
<dbReference type="SMART" id="SM00642">
    <property type="entry name" value="Aamy"/>
    <property type="match status" value="1"/>
</dbReference>